<dbReference type="KEGG" id="dvv:114324843"/>
<dbReference type="InterPro" id="IPR018114">
    <property type="entry name" value="TRYPSIN_HIS"/>
</dbReference>
<dbReference type="FunFam" id="2.40.10.10:FF:000077">
    <property type="entry name" value="Predicted protein"/>
    <property type="match status" value="1"/>
</dbReference>
<keyword evidence="5" id="KW-0378">Hydrolase</keyword>
<evidence type="ECO:0000256" key="5">
    <source>
        <dbReference type="ARBA" id="ARBA00022801"/>
    </source>
</evidence>
<dbReference type="InterPro" id="IPR001314">
    <property type="entry name" value="Peptidase_S1A"/>
</dbReference>
<feature type="domain" description="Peptidase S1" evidence="12">
    <location>
        <begin position="34"/>
        <end position="257"/>
    </location>
</feature>
<dbReference type="PROSITE" id="PS50240">
    <property type="entry name" value="TRYPSIN_DOM"/>
    <property type="match status" value="1"/>
</dbReference>
<proteinExistence type="inferred from homology"/>
<dbReference type="InParanoid" id="A0A6P7F3U3"/>
<comment type="similarity">
    <text evidence="1">Belongs to the peptidase S1 family.</text>
</comment>
<feature type="signal peptide" evidence="11">
    <location>
        <begin position="1"/>
        <end position="17"/>
    </location>
</feature>
<evidence type="ECO:0000256" key="9">
    <source>
        <dbReference type="ARBA" id="ARBA00036320"/>
    </source>
</evidence>
<dbReference type="CDD" id="cd00190">
    <property type="entry name" value="Tryp_SPc"/>
    <property type="match status" value="1"/>
</dbReference>
<dbReference type="InterPro" id="IPR043504">
    <property type="entry name" value="Peptidase_S1_PA_chymotrypsin"/>
</dbReference>
<keyword evidence="7" id="KW-0865">Zymogen</keyword>
<dbReference type="AlphaFoldDB" id="A0A6P7F3U3"/>
<evidence type="ECO:0000256" key="11">
    <source>
        <dbReference type="SAM" id="SignalP"/>
    </source>
</evidence>
<dbReference type="InterPro" id="IPR001254">
    <property type="entry name" value="Trypsin_dom"/>
</dbReference>
<comment type="catalytic activity">
    <reaction evidence="9">
        <text>Preferential cleavage: Arg-|-Xaa, Lys-|-Xaa.</text>
        <dbReference type="EC" id="3.4.21.4"/>
    </reaction>
</comment>
<keyword evidence="3 11" id="KW-0732">Signal</keyword>
<protein>
    <recommendedName>
        <fullName evidence="10">trypsin</fullName>
        <ecNumber evidence="10">3.4.21.4</ecNumber>
    </recommendedName>
</protein>
<dbReference type="GO" id="GO:0007586">
    <property type="term" value="P:digestion"/>
    <property type="evidence" value="ECO:0007669"/>
    <property type="project" value="UniProtKB-KW"/>
</dbReference>
<reference evidence="13" key="1">
    <citation type="submission" date="2025-08" db="UniProtKB">
        <authorList>
            <consortium name="RefSeq"/>
        </authorList>
    </citation>
    <scope>IDENTIFICATION</scope>
    <source>
        <tissue evidence="13">Whole insect</tissue>
    </source>
</reference>
<evidence type="ECO:0000313" key="13">
    <source>
        <dbReference type="RefSeq" id="XP_028128523.1"/>
    </source>
</evidence>
<sequence length="258" mass="26785">MLKVVAVLVAVIVALDAAPSQNGTYSYGRINLGIVGGDKTDISAHPYQVSVQYYDRHFCGGFLISSTWVVTAAHCLTQGYSTNLNIRAGSSRAHSGGQAVNVIKYVIHSSYSDYTLNNDIALLQLASAVTVANAKAATLPEAGEALADDTSITVTGWGATRENRAGSEDLLQVVVPKVSQTTCALRYPGSITTNMFCAGYLGVGGKDACQGDSGGPASANGKVVGIVSWGTGCANALYPGVYANVASVRNWIRQNSGV</sequence>
<dbReference type="Gene3D" id="2.40.10.10">
    <property type="entry name" value="Trypsin-like serine proteases"/>
    <property type="match status" value="1"/>
</dbReference>
<evidence type="ECO:0000256" key="3">
    <source>
        <dbReference type="ARBA" id="ARBA00022729"/>
    </source>
</evidence>
<dbReference type="PROSITE" id="PS00134">
    <property type="entry name" value="TRYPSIN_HIS"/>
    <property type="match status" value="1"/>
</dbReference>
<dbReference type="RefSeq" id="XP_028128523.1">
    <property type="nucleotide sequence ID" value="XM_028272722.1"/>
</dbReference>
<dbReference type="InterPro" id="IPR009003">
    <property type="entry name" value="Peptidase_S1_PA"/>
</dbReference>
<evidence type="ECO:0000256" key="8">
    <source>
        <dbReference type="ARBA" id="ARBA00023157"/>
    </source>
</evidence>
<keyword evidence="8" id="KW-1015">Disulfide bond</keyword>
<feature type="chain" id="PRO_5028365678" description="trypsin" evidence="11">
    <location>
        <begin position="18"/>
        <end position="258"/>
    </location>
</feature>
<dbReference type="SUPFAM" id="SSF50494">
    <property type="entry name" value="Trypsin-like serine proteases"/>
    <property type="match status" value="1"/>
</dbReference>
<keyword evidence="6" id="KW-0720">Serine protease</keyword>
<dbReference type="PANTHER" id="PTHR24276:SF97">
    <property type="entry name" value="GH13245P2-RELATED"/>
    <property type="match status" value="1"/>
</dbReference>
<keyword evidence="2" id="KW-0645">Protease</keyword>
<gene>
    <name evidence="13" type="primary">LOC114324843</name>
</gene>
<evidence type="ECO:0000256" key="2">
    <source>
        <dbReference type="ARBA" id="ARBA00022670"/>
    </source>
</evidence>
<organism evidence="13">
    <name type="scientific">Diabrotica virgifera virgifera</name>
    <name type="common">western corn rootworm</name>
    <dbReference type="NCBI Taxonomy" id="50390"/>
    <lineage>
        <taxon>Eukaryota</taxon>
        <taxon>Metazoa</taxon>
        <taxon>Ecdysozoa</taxon>
        <taxon>Arthropoda</taxon>
        <taxon>Hexapoda</taxon>
        <taxon>Insecta</taxon>
        <taxon>Pterygota</taxon>
        <taxon>Neoptera</taxon>
        <taxon>Endopterygota</taxon>
        <taxon>Coleoptera</taxon>
        <taxon>Polyphaga</taxon>
        <taxon>Cucujiformia</taxon>
        <taxon>Chrysomeloidea</taxon>
        <taxon>Chrysomelidae</taxon>
        <taxon>Galerucinae</taxon>
        <taxon>Diabroticina</taxon>
        <taxon>Diabroticites</taxon>
        <taxon>Diabrotica</taxon>
    </lineage>
</organism>
<dbReference type="GO" id="GO:0004252">
    <property type="term" value="F:serine-type endopeptidase activity"/>
    <property type="evidence" value="ECO:0007669"/>
    <property type="project" value="UniProtKB-EC"/>
</dbReference>
<name>A0A6P7F3U3_DIAVI</name>
<evidence type="ECO:0000256" key="1">
    <source>
        <dbReference type="ARBA" id="ARBA00007664"/>
    </source>
</evidence>
<evidence type="ECO:0000256" key="4">
    <source>
        <dbReference type="ARBA" id="ARBA00022757"/>
    </source>
</evidence>
<dbReference type="PRINTS" id="PR00722">
    <property type="entry name" value="CHYMOTRYPSIN"/>
</dbReference>
<keyword evidence="4" id="KW-0222">Digestion</keyword>
<dbReference type="GO" id="GO:0006508">
    <property type="term" value="P:proteolysis"/>
    <property type="evidence" value="ECO:0007669"/>
    <property type="project" value="UniProtKB-KW"/>
</dbReference>
<accession>A0A6P7F3U3</accession>
<evidence type="ECO:0000256" key="6">
    <source>
        <dbReference type="ARBA" id="ARBA00022825"/>
    </source>
</evidence>
<dbReference type="SMART" id="SM00020">
    <property type="entry name" value="Tryp_SPc"/>
    <property type="match status" value="1"/>
</dbReference>
<dbReference type="OrthoDB" id="10059102at2759"/>
<evidence type="ECO:0000256" key="7">
    <source>
        <dbReference type="ARBA" id="ARBA00023145"/>
    </source>
</evidence>
<evidence type="ECO:0000256" key="10">
    <source>
        <dbReference type="ARBA" id="ARBA00038868"/>
    </source>
</evidence>
<evidence type="ECO:0000259" key="12">
    <source>
        <dbReference type="PROSITE" id="PS50240"/>
    </source>
</evidence>
<dbReference type="EC" id="3.4.21.4" evidence="10"/>
<dbReference type="PANTHER" id="PTHR24276">
    <property type="entry name" value="POLYSERASE-RELATED"/>
    <property type="match status" value="1"/>
</dbReference>
<dbReference type="Pfam" id="PF00089">
    <property type="entry name" value="Trypsin"/>
    <property type="match status" value="1"/>
</dbReference>
<dbReference type="InterPro" id="IPR050430">
    <property type="entry name" value="Peptidase_S1"/>
</dbReference>